<protein>
    <submittedName>
        <fullName evidence="1">Uncharacterized protein</fullName>
    </submittedName>
</protein>
<comment type="caution">
    <text evidence="1">The sequence shown here is derived from an EMBL/GenBank/DDBJ whole genome shotgun (WGS) entry which is preliminary data.</text>
</comment>
<name>A0A3E0DIE6_9BACT</name>
<evidence type="ECO:0000313" key="1">
    <source>
        <dbReference type="EMBL" id="REG81228.1"/>
    </source>
</evidence>
<keyword evidence="2" id="KW-1185">Reference proteome</keyword>
<proteinExistence type="predicted"/>
<gene>
    <name evidence="1" type="ORF">C8N25_12818</name>
</gene>
<reference evidence="1 2" key="1">
    <citation type="submission" date="2018-08" db="EMBL/GenBank/DDBJ databases">
        <title>Genomic Encyclopedia of Archaeal and Bacterial Type Strains, Phase II (KMG-II): from individual species to whole genera.</title>
        <authorList>
            <person name="Goeker M."/>
        </authorList>
    </citation>
    <scope>NUCLEOTIDE SEQUENCE [LARGE SCALE GENOMIC DNA]</scope>
    <source>
        <strain evidence="1 2">DSM 15986</strain>
    </source>
</reference>
<sequence length="42" mass="4586">MDDFLIADNIRYSPSEEKTLLNSCGGTANFETADFSPAKKST</sequence>
<organism evidence="1 2">
    <name type="scientific">Algoriphagus antarcticus</name>
    <dbReference type="NCBI Taxonomy" id="238540"/>
    <lineage>
        <taxon>Bacteria</taxon>
        <taxon>Pseudomonadati</taxon>
        <taxon>Bacteroidota</taxon>
        <taxon>Cytophagia</taxon>
        <taxon>Cytophagales</taxon>
        <taxon>Cyclobacteriaceae</taxon>
        <taxon>Algoriphagus</taxon>
    </lineage>
</organism>
<dbReference type="Proteomes" id="UP000256405">
    <property type="component" value="Unassembled WGS sequence"/>
</dbReference>
<dbReference type="EMBL" id="QUNF01000028">
    <property type="protein sequence ID" value="REG81228.1"/>
    <property type="molecule type" value="Genomic_DNA"/>
</dbReference>
<accession>A0A3E0DIE6</accession>
<evidence type="ECO:0000313" key="2">
    <source>
        <dbReference type="Proteomes" id="UP000256405"/>
    </source>
</evidence>
<dbReference type="AlphaFoldDB" id="A0A3E0DIE6"/>